<dbReference type="AlphaFoldDB" id="A0A1P8K0N0"/>
<organism evidence="1 2">
    <name type="scientific">Rhodoferax koreensis</name>
    <dbReference type="NCBI Taxonomy" id="1842727"/>
    <lineage>
        <taxon>Bacteria</taxon>
        <taxon>Pseudomonadati</taxon>
        <taxon>Pseudomonadota</taxon>
        <taxon>Betaproteobacteria</taxon>
        <taxon>Burkholderiales</taxon>
        <taxon>Comamonadaceae</taxon>
        <taxon>Rhodoferax</taxon>
    </lineage>
</organism>
<evidence type="ECO:0000313" key="2">
    <source>
        <dbReference type="Proteomes" id="UP000186609"/>
    </source>
</evidence>
<sequence>MNPVEALRTPDGRYIVVRGRLWRATNPSLDPQIRQHLVDQLMKARRAVAAALKTNHAGDLKEARQRVDEAKRGLGERGPVWWTDGEPDLNKHMVRTTLYADWYALVEKTL</sequence>
<dbReference type="STRING" id="1842727.RD110_21935"/>
<dbReference type="RefSeq" id="WP_076201994.1">
    <property type="nucleotide sequence ID" value="NZ_CP019236.1"/>
</dbReference>
<reference evidence="1 2" key="1">
    <citation type="submission" date="2017-01" db="EMBL/GenBank/DDBJ databases">
        <authorList>
            <person name="Mah S.A."/>
            <person name="Swanson W.J."/>
            <person name="Moy G.W."/>
            <person name="Vacquier V.D."/>
        </authorList>
    </citation>
    <scope>NUCLEOTIDE SEQUENCE [LARGE SCALE GENOMIC DNA]</scope>
    <source>
        <strain evidence="1 2">DCY110</strain>
    </source>
</reference>
<protein>
    <submittedName>
        <fullName evidence="1">Uncharacterized protein</fullName>
    </submittedName>
</protein>
<gene>
    <name evidence="1" type="ORF">RD110_21935</name>
</gene>
<accession>A0A1P8K0N0</accession>
<evidence type="ECO:0000313" key="1">
    <source>
        <dbReference type="EMBL" id="APW39545.1"/>
    </source>
</evidence>
<dbReference type="KEGG" id="rhy:RD110_21935"/>
<dbReference type="OrthoDB" id="34459at2"/>
<dbReference type="Proteomes" id="UP000186609">
    <property type="component" value="Chromosome"/>
</dbReference>
<keyword evidence="2" id="KW-1185">Reference proteome</keyword>
<dbReference type="EMBL" id="CP019236">
    <property type="protein sequence ID" value="APW39545.1"/>
    <property type="molecule type" value="Genomic_DNA"/>
</dbReference>
<name>A0A1P8K0N0_9BURK</name>
<proteinExistence type="predicted"/>